<protein>
    <submittedName>
        <fullName evidence="1">Uncharacterized protein</fullName>
    </submittedName>
</protein>
<evidence type="ECO:0000313" key="1">
    <source>
        <dbReference type="EMBL" id="CAL1276423.1"/>
    </source>
</evidence>
<dbReference type="AlphaFoldDB" id="A0AAV2A147"/>
<dbReference type="EMBL" id="CAXIEN010000093">
    <property type="protein sequence ID" value="CAL1276423.1"/>
    <property type="molecule type" value="Genomic_DNA"/>
</dbReference>
<organism evidence="1 2">
    <name type="scientific">Larinioides sclopetarius</name>
    <dbReference type="NCBI Taxonomy" id="280406"/>
    <lineage>
        <taxon>Eukaryota</taxon>
        <taxon>Metazoa</taxon>
        <taxon>Ecdysozoa</taxon>
        <taxon>Arthropoda</taxon>
        <taxon>Chelicerata</taxon>
        <taxon>Arachnida</taxon>
        <taxon>Araneae</taxon>
        <taxon>Araneomorphae</taxon>
        <taxon>Entelegynae</taxon>
        <taxon>Araneoidea</taxon>
        <taxon>Araneidae</taxon>
        <taxon>Larinioides</taxon>
    </lineage>
</organism>
<accession>A0AAV2A147</accession>
<gene>
    <name evidence="1" type="ORF">LARSCL_LOCUS8639</name>
</gene>
<proteinExistence type="predicted"/>
<comment type="caution">
    <text evidence="1">The sequence shown here is derived from an EMBL/GenBank/DDBJ whole genome shotgun (WGS) entry which is preliminary data.</text>
</comment>
<sequence length="43" mass="5013">MASPQKEFDNPASFRRQRAISIKVRFFRSATPFCDGEYGTVNW</sequence>
<evidence type="ECO:0000313" key="2">
    <source>
        <dbReference type="Proteomes" id="UP001497382"/>
    </source>
</evidence>
<name>A0AAV2A147_9ARAC</name>
<dbReference type="Proteomes" id="UP001497382">
    <property type="component" value="Unassembled WGS sequence"/>
</dbReference>
<keyword evidence="2" id="KW-1185">Reference proteome</keyword>
<reference evidence="1 2" key="1">
    <citation type="submission" date="2024-04" db="EMBL/GenBank/DDBJ databases">
        <authorList>
            <person name="Rising A."/>
            <person name="Reimegard J."/>
            <person name="Sonavane S."/>
            <person name="Akerstrom W."/>
            <person name="Nylinder S."/>
            <person name="Hedman E."/>
            <person name="Kallberg Y."/>
        </authorList>
    </citation>
    <scope>NUCLEOTIDE SEQUENCE [LARGE SCALE GENOMIC DNA]</scope>
</reference>